<dbReference type="Proteomes" id="UP001378960">
    <property type="component" value="Unassembled WGS sequence"/>
</dbReference>
<dbReference type="PANTHER" id="PTHR13321">
    <property type="entry name" value="MEDIATOR OF RNA POLYMERASE II TRANSCRIPTION, SUBUNIT 18"/>
    <property type="match status" value="1"/>
</dbReference>
<proteinExistence type="inferred from homology"/>
<keyword evidence="10" id="KW-1185">Reference proteome</keyword>
<dbReference type="Pfam" id="PF09637">
    <property type="entry name" value="Med18"/>
    <property type="match status" value="1"/>
</dbReference>
<dbReference type="GO" id="GO:0006369">
    <property type="term" value="P:termination of RNA polymerase II transcription"/>
    <property type="evidence" value="ECO:0007669"/>
    <property type="project" value="TreeGrafter"/>
</dbReference>
<keyword evidence="6 8" id="KW-0539">Nucleus</keyword>
<sequence>MVQQLSLVSHIDDKQLNKLLLTLQALTGTKPFEIKRHTIILKPRNPFLPDPIPGKINQIESYKARITRIWNENDGYPLKGDSIINQNNGLNESIWTLQISDIPAGGENNVLIQNIYETTIYKTDDIIGYLEELGYMHEVEFWVKGWRFYYNNIIFEISKLLLIDNNNDDGIINVDNDNENTTNINNLTKLKDFDDKGVYSIKAFVNISSFNDLESVAIGKKNLLDLKSQLQDLIDLHIPDRLLMDSRINYTNHKII</sequence>
<protein>
    <recommendedName>
        <fullName evidence="3 8">Mediator of RNA polymerase II transcription subunit 18</fullName>
    </recommendedName>
    <alternativeName>
        <fullName evidence="7 8">Mediator complex subunit 18</fullName>
    </alternativeName>
</protein>
<reference evidence="9 10" key="1">
    <citation type="journal article" date="2023" name="Elife">
        <title>Identification of key yeast species and microbe-microbe interactions impacting larval growth of Drosophila in the wild.</title>
        <authorList>
            <person name="Mure A."/>
            <person name="Sugiura Y."/>
            <person name="Maeda R."/>
            <person name="Honda K."/>
            <person name="Sakurai N."/>
            <person name="Takahashi Y."/>
            <person name="Watada M."/>
            <person name="Katoh T."/>
            <person name="Gotoh A."/>
            <person name="Gotoh Y."/>
            <person name="Taniguchi I."/>
            <person name="Nakamura K."/>
            <person name="Hayashi T."/>
            <person name="Katayama T."/>
            <person name="Uemura T."/>
            <person name="Hattori Y."/>
        </authorList>
    </citation>
    <scope>NUCLEOTIDE SEQUENCE [LARGE SCALE GENOMIC DNA]</scope>
    <source>
        <strain evidence="9 10">PK-24</strain>
    </source>
</reference>
<dbReference type="AlphaFoldDB" id="A0AAV5R9Y6"/>
<accession>A0AAV5R9Y6</accession>
<keyword evidence="4 8" id="KW-0805">Transcription regulation</keyword>
<dbReference type="GO" id="GO:0016592">
    <property type="term" value="C:mediator complex"/>
    <property type="evidence" value="ECO:0007669"/>
    <property type="project" value="InterPro"/>
</dbReference>
<organism evidence="9 10">
    <name type="scientific">Pichia kluyveri</name>
    <name type="common">Yeast</name>
    <dbReference type="NCBI Taxonomy" id="36015"/>
    <lineage>
        <taxon>Eukaryota</taxon>
        <taxon>Fungi</taxon>
        <taxon>Dikarya</taxon>
        <taxon>Ascomycota</taxon>
        <taxon>Saccharomycotina</taxon>
        <taxon>Pichiomycetes</taxon>
        <taxon>Pichiales</taxon>
        <taxon>Pichiaceae</taxon>
        <taxon>Pichia</taxon>
    </lineage>
</organism>
<evidence type="ECO:0000256" key="1">
    <source>
        <dbReference type="ARBA" id="ARBA00004123"/>
    </source>
</evidence>
<dbReference type="InterPro" id="IPR019095">
    <property type="entry name" value="Mediator_Med18"/>
</dbReference>
<evidence type="ECO:0000256" key="3">
    <source>
        <dbReference type="ARBA" id="ARBA00019612"/>
    </source>
</evidence>
<dbReference type="GO" id="GO:0070847">
    <property type="term" value="C:core mediator complex"/>
    <property type="evidence" value="ECO:0007669"/>
    <property type="project" value="TreeGrafter"/>
</dbReference>
<evidence type="ECO:0000313" key="9">
    <source>
        <dbReference type="EMBL" id="GMM47957.1"/>
    </source>
</evidence>
<dbReference type="Gene3D" id="2.40.320.10">
    <property type="entry name" value="Hypothetical Protein Pfu-838710-001"/>
    <property type="match status" value="1"/>
</dbReference>
<name>A0AAV5R9Y6_PICKL</name>
<evidence type="ECO:0000256" key="6">
    <source>
        <dbReference type="ARBA" id="ARBA00023242"/>
    </source>
</evidence>
<dbReference type="EMBL" id="BTGB01000009">
    <property type="protein sequence ID" value="GMM47957.1"/>
    <property type="molecule type" value="Genomic_DNA"/>
</dbReference>
<gene>
    <name evidence="8" type="primary">MED18</name>
    <name evidence="9" type="ORF">DAPK24_045550</name>
</gene>
<dbReference type="PANTHER" id="PTHR13321:SF2">
    <property type="entry name" value="MEDIATOR OF RNA POLYMERASE II TRANSCRIPTION SUBUNIT 18"/>
    <property type="match status" value="1"/>
</dbReference>
<comment type="function">
    <text evidence="8">Component of the Mediator complex, a coactivator involved in the regulated transcription of nearly all RNA polymerase II-dependent genes. Mediator functions as a bridge to convey information from gene-specific regulatory proteins to the basal RNA polymerase II transcription machinery. Mediator is recruited to promoters by direct interactions with regulatory proteins and serves as a scaffold for the assembly of a functional preinitiation complex with RNA polymerase II and the general transcription factors.</text>
</comment>
<evidence type="ECO:0000256" key="7">
    <source>
        <dbReference type="ARBA" id="ARBA00032012"/>
    </source>
</evidence>
<evidence type="ECO:0000256" key="5">
    <source>
        <dbReference type="ARBA" id="ARBA00023163"/>
    </source>
</evidence>
<dbReference type="GO" id="GO:0006357">
    <property type="term" value="P:regulation of transcription by RNA polymerase II"/>
    <property type="evidence" value="ECO:0007669"/>
    <property type="project" value="InterPro"/>
</dbReference>
<evidence type="ECO:0000313" key="10">
    <source>
        <dbReference type="Proteomes" id="UP001378960"/>
    </source>
</evidence>
<keyword evidence="8" id="KW-0010">Activator</keyword>
<comment type="subcellular location">
    <subcellularLocation>
        <location evidence="1 8">Nucleus</location>
    </subcellularLocation>
</comment>
<evidence type="ECO:0000256" key="4">
    <source>
        <dbReference type="ARBA" id="ARBA00023015"/>
    </source>
</evidence>
<comment type="caution">
    <text evidence="9">The sequence shown here is derived from an EMBL/GenBank/DDBJ whole genome shotgun (WGS) entry which is preliminary data.</text>
</comment>
<comment type="similarity">
    <text evidence="2 8">Belongs to the Mediator complex subunit 18 family.</text>
</comment>
<evidence type="ECO:0000256" key="8">
    <source>
        <dbReference type="RuleBase" id="RU364150"/>
    </source>
</evidence>
<comment type="subunit">
    <text evidence="8">Component of the Mediator complex.</text>
</comment>
<evidence type="ECO:0000256" key="2">
    <source>
        <dbReference type="ARBA" id="ARBA00009814"/>
    </source>
</evidence>
<keyword evidence="5 8" id="KW-0804">Transcription</keyword>
<dbReference type="GO" id="GO:0003712">
    <property type="term" value="F:transcription coregulator activity"/>
    <property type="evidence" value="ECO:0007669"/>
    <property type="project" value="InterPro"/>
</dbReference>